<dbReference type="Gene3D" id="3.30.1330.100">
    <property type="entry name" value="CofE-like"/>
    <property type="match status" value="1"/>
</dbReference>
<dbReference type="SUPFAM" id="SSF144010">
    <property type="entry name" value="CofE-like"/>
    <property type="match status" value="1"/>
</dbReference>
<dbReference type="InterPro" id="IPR008225">
    <property type="entry name" value="F420-0_g-glutamyl_ligase"/>
</dbReference>
<dbReference type="PATRIC" id="fig|465721.4.peg.1165"/>
<keyword evidence="1 9" id="KW-0436">Ligase</keyword>
<proteinExistence type="predicted"/>
<dbReference type="PANTHER" id="PTHR47917:SF1">
    <property type="entry name" value="COENZYME F420:L-GLUTAMATE LIGASE"/>
    <property type="match status" value="1"/>
</dbReference>
<evidence type="ECO:0000256" key="3">
    <source>
        <dbReference type="ARBA" id="ARBA00022741"/>
    </source>
</evidence>
<keyword evidence="3" id="KW-0547">Nucleotide-binding</keyword>
<organism evidence="9 10">
    <name type="scientific">Steroidobacter denitrificans</name>
    <dbReference type="NCBI Taxonomy" id="465721"/>
    <lineage>
        <taxon>Bacteria</taxon>
        <taxon>Pseudomonadati</taxon>
        <taxon>Pseudomonadota</taxon>
        <taxon>Gammaproteobacteria</taxon>
        <taxon>Steroidobacterales</taxon>
        <taxon>Steroidobacteraceae</taxon>
        <taxon>Steroidobacter</taxon>
    </lineage>
</organism>
<evidence type="ECO:0000313" key="10">
    <source>
        <dbReference type="Proteomes" id="UP000070250"/>
    </source>
</evidence>
<dbReference type="KEGG" id="sdf:ACG33_05475"/>
<dbReference type="GO" id="GO:0046872">
    <property type="term" value="F:metal ion binding"/>
    <property type="evidence" value="ECO:0007669"/>
    <property type="project" value="UniProtKB-KW"/>
</dbReference>
<reference evidence="9 10" key="1">
    <citation type="submission" date="2015-06" db="EMBL/GenBank/DDBJ databases">
        <title>A Comprehensive Approach to Explore the Metabolic and Phylogenetic Diversity of Bacterial Steroid Degradation in the Environment: Testosterone as an Example.</title>
        <authorList>
            <person name="Yang F.-C."/>
            <person name="Chen Y.-L."/>
            <person name="Yu C.-P."/>
            <person name="Tang S.-L."/>
            <person name="Wang P.-H."/>
            <person name="Ismail W."/>
            <person name="Wang C.-H."/>
            <person name="Yang C.-Y."/>
            <person name="Chiang Y.-R."/>
        </authorList>
    </citation>
    <scope>NUCLEOTIDE SEQUENCE [LARGE SCALE GENOMIC DNA]</scope>
    <source>
        <strain evidence="9 10">DSM 18526</strain>
    </source>
</reference>
<evidence type="ECO:0000256" key="6">
    <source>
        <dbReference type="ARBA" id="ARBA00023134"/>
    </source>
</evidence>
<keyword evidence="6" id="KW-0342">GTP-binding</keyword>
<dbReference type="AlphaFoldDB" id="A0A127F7Y5"/>
<evidence type="ECO:0000259" key="8">
    <source>
        <dbReference type="Pfam" id="PF01996"/>
    </source>
</evidence>
<dbReference type="Proteomes" id="UP000070250">
    <property type="component" value="Chromosome"/>
</dbReference>
<evidence type="ECO:0000256" key="5">
    <source>
        <dbReference type="ARBA" id="ARBA00022958"/>
    </source>
</evidence>
<evidence type="ECO:0000313" key="9">
    <source>
        <dbReference type="EMBL" id="AMN46556.1"/>
    </source>
</evidence>
<keyword evidence="10" id="KW-1185">Reference proteome</keyword>
<dbReference type="Pfam" id="PF01996">
    <property type="entry name" value="F420_ligase"/>
    <property type="match status" value="1"/>
</dbReference>
<dbReference type="STRING" id="465721.ACG33_05475"/>
<evidence type="ECO:0000256" key="4">
    <source>
        <dbReference type="ARBA" id="ARBA00022842"/>
    </source>
</evidence>
<keyword evidence="2" id="KW-0479">Metal-binding</keyword>
<dbReference type="NCBIfam" id="TIGR01916">
    <property type="entry name" value="F420_cofE"/>
    <property type="match status" value="1"/>
</dbReference>
<protein>
    <submittedName>
        <fullName evidence="9">F420-0--gamma-glutamyl ligase</fullName>
    </submittedName>
</protein>
<keyword evidence="7" id="KW-0464">Manganese</keyword>
<dbReference type="EMBL" id="CP011971">
    <property type="protein sequence ID" value="AMN46556.1"/>
    <property type="molecule type" value="Genomic_DNA"/>
</dbReference>
<accession>A0A127F7Y5</accession>
<keyword evidence="4" id="KW-0460">Magnesium</keyword>
<dbReference type="RefSeq" id="WP_066919381.1">
    <property type="nucleotide sequence ID" value="NZ_CP011971.1"/>
</dbReference>
<evidence type="ECO:0000256" key="7">
    <source>
        <dbReference type="ARBA" id="ARBA00023211"/>
    </source>
</evidence>
<evidence type="ECO:0000256" key="2">
    <source>
        <dbReference type="ARBA" id="ARBA00022723"/>
    </source>
</evidence>
<dbReference type="GO" id="GO:0005525">
    <property type="term" value="F:GTP binding"/>
    <property type="evidence" value="ECO:0007669"/>
    <property type="project" value="UniProtKB-KW"/>
</dbReference>
<name>A0A127F7Y5_STEDE</name>
<evidence type="ECO:0000256" key="1">
    <source>
        <dbReference type="ARBA" id="ARBA00022598"/>
    </source>
</evidence>
<feature type="domain" description="Coenzyme F420:L-glutamate ligase-like" evidence="8">
    <location>
        <begin position="18"/>
        <end position="236"/>
    </location>
</feature>
<sequence length="259" mass="27641">MHQQVQSIELSLLALGGLPAIAAGDDLASLIHDSLQAEGIAPRSDDVIVLAQKIVSKAEGRTILLSDVQPSARARELAQQCDKDPRLVELILSESQEVMRVRPGVIVVRHRLGLVLANAGIDQSNIRHQGDGAALLLPEDPDLSCRRLRTAIQERIGVAPAVVIIDSLGRAWRNGTVGIAIGAAGLPGCLDLRGRKDLFGRRLETSELGFADEVAAAASLLMGQADEGRPVVLLRGLQLARRDGSAAELIRSQHLDLFP</sequence>
<dbReference type="GO" id="GO:0052618">
    <property type="term" value="F:coenzyme F420-0:L-glutamate ligase activity"/>
    <property type="evidence" value="ECO:0007669"/>
    <property type="project" value="TreeGrafter"/>
</dbReference>
<gene>
    <name evidence="9" type="ORF">ACG33_05475</name>
</gene>
<keyword evidence="5" id="KW-0630">Potassium</keyword>
<dbReference type="OrthoDB" id="9788295at2"/>
<dbReference type="Gene3D" id="3.90.1660.10">
    <property type="entry name" value="CofE-like domain"/>
    <property type="match status" value="1"/>
</dbReference>
<dbReference type="PANTHER" id="PTHR47917">
    <property type="match status" value="1"/>
</dbReference>
<dbReference type="InterPro" id="IPR002847">
    <property type="entry name" value="F420-0_gamma-glut_ligase-dom"/>
</dbReference>